<sequence length="722" mass="81295">MAEMKAKVPRCNTALFDSCSSATPSRSTECHADGVHPSTSDDAKLSPVLVDESISPGGENALPNKDDEEEEESFEETLVNINCKTPKQNVVQKEIEELERKIEKINEMKIAGTLTSKEIDEMIPLNKRLKMLRHKQARLKAEAERQRIRRRELKKKLSKLADENPSFQNFARGKRGRPSLQKDQPELLDAIKEIAMADGVTDDSQETECIRPCRTLNELTEELHRRGFQISRAATYLRLMPKRSDTEHGKRHVTTVPVKLKRTPKSQRKPPADTYFTSTTMSYINDLCSWFGPKTCSFMCIDDKARVPIGLTAASKQAPITMHMEYQLRQPDFDPVIAEHHKLIPSVFASCVIAENKLQSAVSCSGPTYIAIRSGKHDNSTACTHARDFEHLLERETFKAVMCNAIGELKPILVCSIDDGFNEKPRFPKALYAACNQFIRHNLDVYLAVTQLPGVQMYNHVERRMASLSRDLSGIILPHDSYGNHLDNSGKTVDTSLEVRNFQKAGETLAGVWSGTLLDGYDVFAEYVEPGDTSSLQVGDVSPKWTANHVRQSQYLLQIVRCEDRRCCTDWRTNWNKIIPTRFLPAPYPLQQSGNGVIVPEPEVADNCNLFASLSQRLAFTVLEPSAALEHQEIPFDLYCPSVRSEVKSSMCRTCHIYCASQEAVKWHKAVHDDSSTQASGTIEDGFGTVTTSWSQQSHAKIPVFRNIFDLVHNPWIEDGQK</sequence>
<reference evidence="3" key="2">
    <citation type="submission" date="2025-09" db="UniProtKB">
        <authorList>
            <consortium name="Ensembl"/>
        </authorList>
    </citation>
    <scope>IDENTIFICATION</scope>
</reference>
<evidence type="ECO:0000313" key="3">
    <source>
        <dbReference type="Ensembl" id="ENSEBUP00000007803.1"/>
    </source>
</evidence>
<dbReference type="Ensembl" id="ENSEBUT00000008291.1">
    <property type="protein sequence ID" value="ENSEBUP00000007803.1"/>
    <property type="gene ID" value="ENSEBUG00000005084.1"/>
</dbReference>
<reference evidence="3" key="1">
    <citation type="submission" date="2025-08" db="UniProtKB">
        <authorList>
            <consortium name="Ensembl"/>
        </authorList>
    </citation>
    <scope>IDENTIFICATION</scope>
</reference>
<name>A0A8C4PZP0_EPTBU</name>
<dbReference type="Proteomes" id="UP000694388">
    <property type="component" value="Unplaced"/>
</dbReference>
<dbReference type="AlphaFoldDB" id="A0A8C4PZP0"/>
<protein>
    <recommendedName>
        <fullName evidence="5">C2H2-type domain-containing protein</fullName>
    </recommendedName>
</protein>
<evidence type="ECO:0008006" key="5">
    <source>
        <dbReference type="Google" id="ProtNLM"/>
    </source>
</evidence>
<feature type="region of interest" description="Disordered" evidence="2">
    <location>
        <begin position="18"/>
        <end position="70"/>
    </location>
</feature>
<feature type="compositionally biased region" description="Basic and acidic residues" evidence="2">
    <location>
        <begin position="28"/>
        <end position="44"/>
    </location>
</feature>
<organism evidence="3 4">
    <name type="scientific">Eptatretus burgeri</name>
    <name type="common">Inshore hagfish</name>
    <dbReference type="NCBI Taxonomy" id="7764"/>
    <lineage>
        <taxon>Eukaryota</taxon>
        <taxon>Metazoa</taxon>
        <taxon>Chordata</taxon>
        <taxon>Craniata</taxon>
        <taxon>Vertebrata</taxon>
        <taxon>Cyclostomata</taxon>
        <taxon>Myxini</taxon>
        <taxon>Myxiniformes</taxon>
        <taxon>Myxinidae</taxon>
        <taxon>Eptatretinae</taxon>
        <taxon>Eptatretus</taxon>
    </lineage>
</organism>
<evidence type="ECO:0000256" key="2">
    <source>
        <dbReference type="SAM" id="MobiDB-lite"/>
    </source>
</evidence>
<keyword evidence="4" id="KW-1185">Reference proteome</keyword>
<evidence type="ECO:0000256" key="1">
    <source>
        <dbReference type="SAM" id="Coils"/>
    </source>
</evidence>
<evidence type="ECO:0000313" key="4">
    <source>
        <dbReference type="Proteomes" id="UP000694388"/>
    </source>
</evidence>
<dbReference type="PANTHER" id="PTHR46954">
    <property type="entry name" value="C2H2-TYPE DOMAIN-CONTAINING PROTEIN"/>
    <property type="match status" value="1"/>
</dbReference>
<feature type="compositionally biased region" description="Polar residues" evidence="2">
    <location>
        <begin position="18"/>
        <end position="27"/>
    </location>
</feature>
<feature type="coiled-coil region" evidence="1">
    <location>
        <begin position="88"/>
        <end position="163"/>
    </location>
</feature>
<dbReference type="PANTHER" id="PTHR46954:SF1">
    <property type="entry name" value="C2H2-TYPE DOMAIN-CONTAINING PROTEIN"/>
    <property type="match status" value="1"/>
</dbReference>
<keyword evidence="1" id="KW-0175">Coiled coil</keyword>
<accession>A0A8C4PZP0</accession>
<proteinExistence type="predicted"/>